<keyword evidence="1" id="KW-0472">Membrane</keyword>
<name>A0A644VSP7_9ZZZZ</name>
<organism evidence="2">
    <name type="scientific">bioreactor metagenome</name>
    <dbReference type="NCBI Taxonomy" id="1076179"/>
    <lineage>
        <taxon>unclassified sequences</taxon>
        <taxon>metagenomes</taxon>
        <taxon>ecological metagenomes</taxon>
    </lineage>
</organism>
<keyword evidence="1" id="KW-0812">Transmembrane</keyword>
<evidence type="ECO:0000256" key="1">
    <source>
        <dbReference type="SAM" id="Phobius"/>
    </source>
</evidence>
<evidence type="ECO:0000313" key="2">
    <source>
        <dbReference type="EMBL" id="MPL94435.1"/>
    </source>
</evidence>
<feature type="transmembrane region" description="Helical" evidence="1">
    <location>
        <begin position="12"/>
        <end position="29"/>
    </location>
</feature>
<protein>
    <submittedName>
        <fullName evidence="2">Uncharacterized protein</fullName>
    </submittedName>
</protein>
<proteinExistence type="predicted"/>
<comment type="caution">
    <text evidence="2">The sequence shown here is derived from an EMBL/GenBank/DDBJ whole genome shotgun (WGS) entry which is preliminary data.</text>
</comment>
<dbReference type="AlphaFoldDB" id="A0A644VSP7"/>
<reference evidence="2" key="1">
    <citation type="submission" date="2019-08" db="EMBL/GenBank/DDBJ databases">
        <authorList>
            <person name="Kucharzyk K."/>
            <person name="Murdoch R.W."/>
            <person name="Higgins S."/>
            <person name="Loffler F."/>
        </authorList>
    </citation>
    <scope>NUCLEOTIDE SEQUENCE</scope>
</reference>
<keyword evidence="1" id="KW-1133">Transmembrane helix</keyword>
<feature type="transmembrane region" description="Helical" evidence="1">
    <location>
        <begin position="65"/>
        <end position="85"/>
    </location>
</feature>
<dbReference type="EMBL" id="VSSQ01000428">
    <property type="protein sequence ID" value="MPL94435.1"/>
    <property type="molecule type" value="Genomic_DNA"/>
</dbReference>
<feature type="transmembrane region" description="Helical" evidence="1">
    <location>
        <begin position="36"/>
        <end position="59"/>
    </location>
</feature>
<accession>A0A644VSP7</accession>
<gene>
    <name evidence="2" type="ORF">SDC9_40588</name>
</gene>
<sequence>MISYIIEIQKYLIISLIIVIWTIFCLNAKKKLSKDMVIYGLILSITTIGMLIILLQYIKDPKPEFYGPIFILIGSIFVFSLKIFIEQYNKEKDKENLLKSILNSSKDRFKYDYDFLNNYKNAEDENINYGDKPFKIILNENLFNHLIKQGFERKIMHYIELVYGHSKNMSRYIEKISINYEELYEKKKFEKIIEYNQYIHASCIYYYVYLFILDEKFNYGSDDLVNLCKLIDNKTRKKCLEIAKKNEILEKLRKYNEKHK</sequence>